<dbReference type="Pfam" id="PF13795">
    <property type="entry name" value="HupE_UreJ_2"/>
    <property type="match status" value="1"/>
</dbReference>
<keyword evidence="1" id="KW-0812">Transmembrane</keyword>
<evidence type="ECO:0008006" key="5">
    <source>
        <dbReference type="Google" id="ProtNLM"/>
    </source>
</evidence>
<feature type="transmembrane region" description="Helical" evidence="1">
    <location>
        <begin position="269"/>
        <end position="287"/>
    </location>
</feature>
<evidence type="ECO:0000313" key="4">
    <source>
        <dbReference type="Proteomes" id="UP000231702"/>
    </source>
</evidence>
<evidence type="ECO:0000256" key="2">
    <source>
        <dbReference type="SAM" id="SignalP"/>
    </source>
</evidence>
<keyword evidence="2" id="KW-0732">Signal</keyword>
<feature type="transmembrane region" description="Helical" evidence="1">
    <location>
        <begin position="340"/>
        <end position="358"/>
    </location>
</feature>
<dbReference type="InterPro" id="IPR032809">
    <property type="entry name" value="Put_HupE_UreJ"/>
</dbReference>
<name>A0ABX4MIN8_9RHOB</name>
<feature type="transmembrane region" description="Helical" evidence="1">
    <location>
        <begin position="307"/>
        <end position="328"/>
    </location>
</feature>
<keyword evidence="4" id="KW-1185">Reference proteome</keyword>
<feature type="transmembrane region" description="Helical" evidence="1">
    <location>
        <begin position="215"/>
        <end position="237"/>
    </location>
</feature>
<gene>
    <name evidence="3" type="ORF">CVM39_19535</name>
</gene>
<keyword evidence="1" id="KW-1133">Transmembrane helix</keyword>
<feature type="chain" id="PRO_5047073113" description="HupE / UreJ protein" evidence="2">
    <location>
        <begin position="21"/>
        <end position="359"/>
    </location>
</feature>
<dbReference type="Proteomes" id="UP000231702">
    <property type="component" value="Unassembled WGS sequence"/>
</dbReference>
<protein>
    <recommendedName>
        <fullName evidence="5">HupE / UreJ protein</fullName>
    </recommendedName>
</protein>
<sequence length="359" mass="37730">MRAPRLVLRASLLLSLALFACCLSAVLPSRPVQASDAMPLSTASFAVSDQTLTLELVLPVSAVSTSAGDVRAWHDATAPLTLVTLDGLYMPKVLSAELGAKPGAGLSQRWRLRLSFPEIGPRETLQFNWFDGAGRLMLQPALASDKSEAVLVNPGQRSERISFQGQSVLSPAVAFLAYIPRGFGLVLGQGAQYVLFLLAVCMVSPRSKPQLMQVGLYAAGSTIALWVGALVTTLPVWLSGLPLLMMGIGVTLAVVAANFLRPYIGAGRLALVALASALHGLALGQALRGLGLPVKNEIAAILGAGMGLWAGYAIVLLGFFVLLGNWVGHERFMPRRIRHLGSLLVGAGAIALLLGRALA</sequence>
<organism evidence="3 4">
    <name type="scientific">Pseudooceanicola antarcticus</name>
    <dbReference type="NCBI Taxonomy" id="1247613"/>
    <lineage>
        <taxon>Bacteria</taxon>
        <taxon>Pseudomonadati</taxon>
        <taxon>Pseudomonadota</taxon>
        <taxon>Alphaproteobacteria</taxon>
        <taxon>Rhodobacterales</taxon>
        <taxon>Paracoccaceae</taxon>
        <taxon>Pseudooceanicola</taxon>
    </lineage>
</organism>
<dbReference type="EMBL" id="PGTD01000023">
    <property type="protein sequence ID" value="PJE25895.1"/>
    <property type="molecule type" value="Genomic_DNA"/>
</dbReference>
<evidence type="ECO:0000313" key="3">
    <source>
        <dbReference type="EMBL" id="PJE25895.1"/>
    </source>
</evidence>
<feature type="transmembrane region" description="Helical" evidence="1">
    <location>
        <begin position="183"/>
        <end position="203"/>
    </location>
</feature>
<proteinExistence type="predicted"/>
<keyword evidence="1" id="KW-0472">Membrane</keyword>
<reference evidence="3 4" key="1">
    <citation type="journal article" date="2018" name="Int. J. Syst. Evol. Microbiol.">
        <title>Pseudooceanicola lipolyticus sp. nov., a marine alphaproteobacterium, reclassification of Oceanicola flagellatus as Pseudooceanicola flagellatus comb. nov. and emended description of the genus Pseudooceanicola.</title>
        <authorList>
            <person name="Huang M.-M."/>
            <person name="Guo L.-L."/>
            <person name="Wu Y.-H."/>
            <person name="Lai Q.-L."/>
            <person name="Shao Z.-Z."/>
            <person name="Wang C.-S."/>
            <person name="Wu M."/>
            <person name="Xu X.-W."/>
        </authorList>
    </citation>
    <scope>NUCLEOTIDE SEQUENCE [LARGE SCALE GENOMIC DNA]</scope>
    <source>
        <strain evidence="3 4">Ar-45</strain>
    </source>
</reference>
<accession>A0ABX4MIN8</accession>
<evidence type="ECO:0000256" key="1">
    <source>
        <dbReference type="SAM" id="Phobius"/>
    </source>
</evidence>
<comment type="caution">
    <text evidence="3">The sequence shown here is derived from an EMBL/GenBank/DDBJ whole genome shotgun (WGS) entry which is preliminary data.</text>
</comment>
<feature type="signal peptide" evidence="2">
    <location>
        <begin position="1"/>
        <end position="20"/>
    </location>
</feature>
<dbReference type="PROSITE" id="PS51257">
    <property type="entry name" value="PROKAR_LIPOPROTEIN"/>
    <property type="match status" value="1"/>
</dbReference>
<feature type="transmembrane region" description="Helical" evidence="1">
    <location>
        <begin position="243"/>
        <end position="260"/>
    </location>
</feature>